<keyword evidence="1" id="KW-0479">Metal-binding</keyword>
<organism evidence="2">
    <name type="scientific">Vitiosangium cumulatum</name>
    <dbReference type="NCBI Taxonomy" id="1867796"/>
    <lineage>
        <taxon>Bacteria</taxon>
        <taxon>Pseudomonadati</taxon>
        <taxon>Myxococcota</taxon>
        <taxon>Myxococcia</taxon>
        <taxon>Myxococcales</taxon>
        <taxon>Cystobacterineae</taxon>
        <taxon>Archangiaceae</taxon>
        <taxon>Vitiosangium</taxon>
    </lineage>
</organism>
<dbReference type="Gene3D" id="1.10.600.10">
    <property type="entry name" value="Farnesyl Diphosphate Synthase"/>
    <property type="match status" value="1"/>
</dbReference>
<dbReference type="SFLD" id="SFLDS00005">
    <property type="entry name" value="Isoprenoid_Synthase_Type_I"/>
    <property type="match status" value="1"/>
</dbReference>
<keyword evidence="1" id="KW-0456">Lyase</keyword>
<dbReference type="EC" id="4.2.3.-" evidence="1"/>
<dbReference type="InterPro" id="IPR034686">
    <property type="entry name" value="Terpene_cyclase-like_2"/>
</dbReference>
<reference evidence="2" key="1">
    <citation type="journal article" date="2020" name="Molecules">
        <title>2-Hydroxysorangiadenosine: Structure and Biosynthesis of a Myxobacterial Sesquiterpene-Nucleoside.</title>
        <authorList>
            <person name="Okoth D.A."/>
            <person name="Hug J.J."/>
            <person name="Garcia R."/>
            <person name="Sproer C."/>
            <person name="Overmann J."/>
            <person name="Muller R."/>
        </authorList>
    </citation>
    <scope>NUCLEOTIDE SEQUENCE</scope>
    <source>
        <strain evidence="2">MCy10943</strain>
    </source>
</reference>
<evidence type="ECO:0000256" key="1">
    <source>
        <dbReference type="RuleBase" id="RU366034"/>
    </source>
</evidence>
<dbReference type="InterPro" id="IPR008949">
    <property type="entry name" value="Isoprenoid_synthase_dom_sf"/>
</dbReference>
<comment type="similarity">
    <text evidence="1">Belongs to the terpene synthase family.</text>
</comment>
<keyword evidence="1" id="KW-0460">Magnesium</keyword>
<dbReference type="EMBL" id="MT520815">
    <property type="protein sequence ID" value="QKW93766.1"/>
    <property type="molecule type" value="Genomic_DNA"/>
</dbReference>
<dbReference type="SFLD" id="SFLDG01020">
    <property type="entry name" value="Terpene_Cyclase_Like_2"/>
    <property type="match status" value="1"/>
</dbReference>
<accession>A0A7D4XJF0</accession>
<dbReference type="Pfam" id="PF19086">
    <property type="entry name" value="Terpene_syn_C_2"/>
    <property type="match status" value="1"/>
</dbReference>
<proteinExistence type="inferred from homology"/>
<comment type="cofactor">
    <cofactor evidence="1">
        <name>Mg(2+)</name>
        <dbReference type="ChEBI" id="CHEBI:18420"/>
    </cofactor>
</comment>
<dbReference type="GO" id="GO:0010333">
    <property type="term" value="F:terpene synthase activity"/>
    <property type="evidence" value="ECO:0007669"/>
    <property type="project" value="InterPro"/>
</dbReference>
<dbReference type="PANTHER" id="PTHR35201:SF4">
    <property type="entry name" value="BETA-PINACENE SYNTHASE-RELATED"/>
    <property type="match status" value="1"/>
</dbReference>
<dbReference type="SUPFAM" id="SSF48576">
    <property type="entry name" value="Terpenoid synthases"/>
    <property type="match status" value="1"/>
</dbReference>
<dbReference type="PANTHER" id="PTHR35201">
    <property type="entry name" value="TERPENE SYNTHASE"/>
    <property type="match status" value="1"/>
</dbReference>
<dbReference type="AlphaFoldDB" id="A0A7D4XJF0"/>
<evidence type="ECO:0000313" key="2">
    <source>
        <dbReference type="EMBL" id="QKW93766.1"/>
    </source>
</evidence>
<protein>
    <recommendedName>
        <fullName evidence="1">Terpene synthase</fullName>
        <ecNumber evidence="1">4.2.3.-</ecNumber>
    </recommendedName>
</protein>
<name>A0A7D4XJF0_9BACT</name>
<dbReference type="GO" id="GO:0046872">
    <property type="term" value="F:metal ion binding"/>
    <property type="evidence" value="ECO:0007669"/>
    <property type="project" value="UniProtKB-KW"/>
</dbReference>
<sequence>MDAFHLPKLYCPFPQELNPLMNDIEGEALERWAKYLGVHAKHSVFRKLQRSHFPVLLGRCHPGASKEGIRAALDFLIWNFSWDDQVDVGDVPAEWVRQQSEMALAVLKGAIPYHDAPPLLWLLASIRDRIAERMPAEWMERFIHSCHCYFKGTIWEAEVRSQRVCLDVDTYIELRRLSVGTYMGFTQVEAIEGFLLPESVLSHPAIAELIQTATDVIAWANDLFSLAQDLKDDFHPNLVFSIQKQHGLTLQAAIDRAVEMHDAAVRRFIELEANLPSFGEHDANVATLVTGVRRWIRANVDWSIQTGRYEEGGEAEAAPPKSRVA</sequence>